<evidence type="ECO:0000313" key="10">
    <source>
        <dbReference type="EMBL" id="MSS78040.1"/>
    </source>
</evidence>
<dbReference type="InterPro" id="IPR015884">
    <property type="entry name" value="Malic_enzyme_CS"/>
</dbReference>
<dbReference type="InterPro" id="IPR001891">
    <property type="entry name" value="Malic_OxRdtase"/>
</dbReference>
<dbReference type="Gene3D" id="3.40.50.10380">
    <property type="entry name" value="Malic enzyme, N-terminal domain"/>
    <property type="match status" value="1"/>
</dbReference>
<dbReference type="InterPro" id="IPR012301">
    <property type="entry name" value="Malic_N_dom"/>
</dbReference>
<dbReference type="InterPro" id="IPR046346">
    <property type="entry name" value="Aminoacid_DH-like_N_sf"/>
</dbReference>
<comment type="similarity">
    <text evidence="2">Belongs to the malic enzymes family.</text>
</comment>
<sequence>MDNLKERALELHKKIQGKISTELKTKLEDKDDLSLVYSPGVAEPCKKIHENEEDAYVYTGKANTIAIISDGSAVLGLGDIGAAAALPVMEGKACLFKKFGGLNAVPLVINTNDTEEIIKFVKQVSPTFGGINLEDISSPRCIEIETRLKEELDIPVFHDDQHGTAIVTIAALINSLKLVGKKPEDCNVVISGVGAAGSSIVRMLNDFGINDIFAFNSKGILKESEEYSKDLYNKLARETNKENKDYSLEEAMRNADIFVGVSVPNKISKEMVKSMKDNPIILAMANPDPEITYEDAKEAGARIVGTGRSDYPNQVNNVLAFPGLFKGALSVHASAITEKMKITAARAIASLISDEELKDDYVIPSPFDMRVADVVAKAVADCAKEEGISQK</sequence>
<feature type="binding site" evidence="7">
    <location>
        <position position="134"/>
    </location>
    <ligand>
        <name>a divalent metal cation</name>
        <dbReference type="ChEBI" id="CHEBI:60240"/>
    </ligand>
</feature>
<dbReference type="InterPro" id="IPR037062">
    <property type="entry name" value="Malic_N_dom_sf"/>
</dbReference>
<dbReference type="GO" id="GO:0051287">
    <property type="term" value="F:NAD binding"/>
    <property type="evidence" value="ECO:0007669"/>
    <property type="project" value="InterPro"/>
</dbReference>
<evidence type="ECO:0000256" key="3">
    <source>
        <dbReference type="ARBA" id="ARBA00022723"/>
    </source>
</evidence>
<dbReference type="FunFam" id="3.40.50.720:FF:000095">
    <property type="entry name" value="NADP-dependent malic enzyme"/>
    <property type="match status" value="1"/>
</dbReference>
<evidence type="ECO:0000259" key="8">
    <source>
        <dbReference type="SMART" id="SM00919"/>
    </source>
</evidence>
<evidence type="ECO:0000256" key="1">
    <source>
        <dbReference type="ARBA" id="ARBA00001936"/>
    </source>
</evidence>
<evidence type="ECO:0000256" key="4">
    <source>
        <dbReference type="ARBA" id="ARBA00023002"/>
    </source>
</evidence>
<dbReference type="GO" id="GO:0016616">
    <property type="term" value="F:oxidoreductase activity, acting on the CH-OH group of donors, NAD or NADP as acceptor"/>
    <property type="evidence" value="ECO:0007669"/>
    <property type="project" value="InterPro"/>
</dbReference>
<dbReference type="GO" id="GO:0046872">
    <property type="term" value="F:metal ion binding"/>
    <property type="evidence" value="ECO:0007669"/>
    <property type="project" value="UniProtKB-KW"/>
</dbReference>
<accession>A0A6N7VF30</accession>
<dbReference type="GO" id="GO:0004470">
    <property type="term" value="F:malic enzyme activity"/>
    <property type="evidence" value="ECO:0007669"/>
    <property type="project" value="InterPro"/>
</dbReference>
<dbReference type="PANTHER" id="PTHR43237">
    <property type="entry name" value="NADP-DEPENDENT MALIC ENZYME"/>
    <property type="match status" value="1"/>
</dbReference>
<evidence type="ECO:0000259" key="9">
    <source>
        <dbReference type="SMART" id="SM01274"/>
    </source>
</evidence>
<evidence type="ECO:0000256" key="2">
    <source>
        <dbReference type="ARBA" id="ARBA00008785"/>
    </source>
</evidence>
<dbReference type="PROSITE" id="PS00331">
    <property type="entry name" value="MALIC_ENZYMES"/>
    <property type="match status" value="1"/>
</dbReference>
<feature type="binding site" evidence="6">
    <location>
        <position position="286"/>
    </location>
    <ligand>
        <name>(S)-malate</name>
        <dbReference type="ChEBI" id="CHEBI:15589"/>
    </ligand>
</feature>
<evidence type="ECO:0000256" key="5">
    <source>
        <dbReference type="PIRSR" id="PIRSR000106-1"/>
    </source>
</evidence>
<dbReference type="InterPro" id="IPR051674">
    <property type="entry name" value="Malate_Decarboxylase"/>
</dbReference>
<name>A0A6N7VF30_9FIRM</name>
<dbReference type="AlphaFoldDB" id="A0A6N7VF30"/>
<gene>
    <name evidence="10" type="ORF">FYJ26_06350</name>
</gene>
<dbReference type="EMBL" id="VULQ01000006">
    <property type="protein sequence ID" value="MSS78040.1"/>
    <property type="molecule type" value="Genomic_DNA"/>
</dbReference>
<comment type="cofactor">
    <cofactor evidence="7">
        <name>Mg(2+)</name>
        <dbReference type="ChEBI" id="CHEBI:18420"/>
    </cofactor>
    <cofactor evidence="7">
        <name>Mn(2+)</name>
        <dbReference type="ChEBI" id="CHEBI:29035"/>
    </cofactor>
    <text evidence="7">Divalent metal cations. Prefers magnesium or manganese.</text>
</comment>
<dbReference type="Gene3D" id="3.40.50.720">
    <property type="entry name" value="NAD(P)-binding Rossmann-like Domain"/>
    <property type="match status" value="1"/>
</dbReference>
<dbReference type="Pfam" id="PF03949">
    <property type="entry name" value="Malic_M"/>
    <property type="match status" value="1"/>
</dbReference>
<protein>
    <submittedName>
        <fullName evidence="10">NADP-dependent malic enzyme</fullName>
    </submittedName>
</protein>
<evidence type="ECO:0000256" key="7">
    <source>
        <dbReference type="PIRSR" id="PIRSR000106-3"/>
    </source>
</evidence>
<comment type="caution">
    <text evidence="10">The sequence shown here is derived from an EMBL/GenBank/DDBJ whole genome shotgun (WGS) entry which is preliminary data.</text>
</comment>
<dbReference type="FunFam" id="3.40.50.10380:FF:000003">
    <property type="entry name" value="NADP-dependent malic enzyme"/>
    <property type="match status" value="1"/>
</dbReference>
<proteinExistence type="inferred from homology"/>
<dbReference type="RefSeq" id="WP_154540773.1">
    <property type="nucleotide sequence ID" value="NZ_VULQ01000006.1"/>
</dbReference>
<evidence type="ECO:0000256" key="6">
    <source>
        <dbReference type="PIRSR" id="PIRSR000106-2"/>
    </source>
</evidence>
<dbReference type="SMART" id="SM00919">
    <property type="entry name" value="Malic_M"/>
    <property type="match status" value="1"/>
</dbReference>
<dbReference type="InterPro" id="IPR036291">
    <property type="entry name" value="NAD(P)-bd_dom_sf"/>
</dbReference>
<feature type="binding site" evidence="7">
    <location>
        <position position="135"/>
    </location>
    <ligand>
        <name>a divalent metal cation</name>
        <dbReference type="ChEBI" id="CHEBI:60240"/>
    </ligand>
</feature>
<feature type="active site" description="Proton donor" evidence="5">
    <location>
        <position position="37"/>
    </location>
</feature>
<dbReference type="CDD" id="cd05311">
    <property type="entry name" value="NAD_bind_2_malic_enz"/>
    <property type="match status" value="1"/>
</dbReference>
<feature type="binding site" evidence="7">
    <location>
        <position position="160"/>
    </location>
    <ligand>
        <name>a divalent metal cation</name>
        <dbReference type="ChEBI" id="CHEBI:60240"/>
    </ligand>
</feature>
<dbReference type="Proteomes" id="UP000441925">
    <property type="component" value="Unassembled WGS sequence"/>
</dbReference>
<organism evidence="10 11">
    <name type="scientific">Anaerococcus porci</name>
    <dbReference type="NCBI Taxonomy" id="2652269"/>
    <lineage>
        <taxon>Bacteria</taxon>
        <taxon>Bacillati</taxon>
        <taxon>Bacillota</taxon>
        <taxon>Tissierellia</taxon>
        <taxon>Tissierellales</taxon>
        <taxon>Peptoniphilaceae</taxon>
        <taxon>Anaerococcus</taxon>
    </lineage>
</organism>
<dbReference type="PIRSF" id="PIRSF000106">
    <property type="entry name" value="ME"/>
    <property type="match status" value="1"/>
</dbReference>
<keyword evidence="3 7" id="KW-0479">Metal-binding</keyword>
<comment type="cofactor">
    <cofactor evidence="1">
        <name>Mn(2+)</name>
        <dbReference type="ChEBI" id="CHEBI:29035"/>
    </cofactor>
</comment>
<dbReference type="Pfam" id="PF00390">
    <property type="entry name" value="malic"/>
    <property type="match status" value="1"/>
</dbReference>
<dbReference type="PANTHER" id="PTHR43237:SF4">
    <property type="entry name" value="NADP-DEPENDENT MALIC ENZYME"/>
    <property type="match status" value="1"/>
</dbReference>
<dbReference type="InterPro" id="IPR045213">
    <property type="entry name" value="Malic_NAD-bd_bact_type"/>
</dbReference>
<keyword evidence="4" id="KW-0560">Oxidoreductase</keyword>
<feature type="domain" description="Malic enzyme NAD-binding" evidence="8">
    <location>
        <begin position="161"/>
        <end position="384"/>
    </location>
</feature>
<reference evidence="10 11" key="1">
    <citation type="submission" date="2019-08" db="EMBL/GenBank/DDBJ databases">
        <title>In-depth cultivation of the pig gut microbiome towards novel bacterial diversity and tailored functional studies.</title>
        <authorList>
            <person name="Wylensek D."/>
            <person name="Hitch T.C.A."/>
            <person name="Clavel T."/>
        </authorList>
    </citation>
    <scope>NUCLEOTIDE SEQUENCE [LARGE SCALE GENOMIC DNA]</scope>
    <source>
        <strain evidence="10 11">WCA-380-WT-2B</strain>
    </source>
</reference>
<evidence type="ECO:0000313" key="11">
    <source>
        <dbReference type="Proteomes" id="UP000441925"/>
    </source>
</evidence>
<dbReference type="InterPro" id="IPR012302">
    <property type="entry name" value="Malic_NAD-bd"/>
</dbReference>
<keyword evidence="11" id="KW-1185">Reference proteome</keyword>
<feature type="binding site" evidence="6">
    <location>
        <position position="316"/>
    </location>
    <ligand>
        <name>(S)-malate</name>
        <dbReference type="ChEBI" id="CHEBI:15589"/>
    </ligand>
</feature>
<feature type="active site" description="Proton acceptor" evidence="5">
    <location>
        <position position="92"/>
    </location>
</feature>
<dbReference type="SUPFAM" id="SSF53223">
    <property type="entry name" value="Aminoacid dehydrogenase-like, N-terminal domain"/>
    <property type="match status" value="1"/>
</dbReference>
<dbReference type="SMART" id="SM01274">
    <property type="entry name" value="malic"/>
    <property type="match status" value="1"/>
</dbReference>
<dbReference type="SUPFAM" id="SSF51735">
    <property type="entry name" value="NAD(P)-binding Rossmann-fold domains"/>
    <property type="match status" value="1"/>
</dbReference>
<feature type="domain" description="Malic enzyme N-terminal" evidence="9">
    <location>
        <begin position="16"/>
        <end position="149"/>
    </location>
</feature>